<sequence>MKLVVSGDNIEVFADGQLVITATDTNHAGGTNAGIFARGMDVHEFLKFTVTQGDTGGGGSKGGGNGKQK</sequence>
<reference evidence="3" key="3">
    <citation type="submission" date="2023-06" db="EMBL/GenBank/DDBJ databases">
        <title>Pangenomics reveal diversification of enzyme families and niche specialization in globally abundant SAR202 bacteria.</title>
        <authorList>
            <person name="Saw J.H.W."/>
        </authorList>
    </citation>
    <scope>NUCLEOTIDE SEQUENCE [LARGE SCALE GENOMIC DNA]</scope>
    <source>
        <strain evidence="3">JH1073</strain>
    </source>
</reference>
<dbReference type="AlphaFoldDB" id="A0AAJ5ZC72"/>
<dbReference type="EMBL" id="CP046147">
    <property type="protein sequence ID" value="WFG38574.1"/>
    <property type="molecule type" value="Genomic_DNA"/>
</dbReference>
<organism evidence="2 3">
    <name type="scientific">Candidatus Lucifugimonas marina</name>
    <dbReference type="NCBI Taxonomy" id="3038979"/>
    <lineage>
        <taxon>Bacteria</taxon>
        <taxon>Bacillati</taxon>
        <taxon>Chloroflexota</taxon>
        <taxon>Dehalococcoidia</taxon>
        <taxon>SAR202 cluster</taxon>
        <taxon>Candidatus Lucifugimonadales</taxon>
        <taxon>Candidatus Lucifugimonadaceae</taxon>
        <taxon>Candidatus Lucifugimonas</taxon>
    </lineage>
</organism>
<reference evidence="2" key="2">
    <citation type="journal article" date="2023" name="Nat. Commun.">
        <title>Cultivation of marine bacteria of the SAR202 clade.</title>
        <authorList>
            <person name="Lim Y."/>
            <person name="Seo J.H."/>
            <person name="Giovannoni S.J."/>
            <person name="Kang I."/>
            <person name="Cho J.C."/>
        </authorList>
    </citation>
    <scope>NUCLEOTIDE SEQUENCE</scope>
    <source>
        <strain evidence="2">JH1073</strain>
    </source>
</reference>
<dbReference type="RefSeq" id="WP_342825227.1">
    <property type="nucleotide sequence ID" value="NZ_CP046146.1"/>
</dbReference>
<dbReference type="Proteomes" id="UP001219901">
    <property type="component" value="Chromosome"/>
</dbReference>
<evidence type="ECO:0000313" key="4">
    <source>
        <dbReference type="Proteomes" id="UP001321249"/>
    </source>
</evidence>
<evidence type="ECO:0000313" key="3">
    <source>
        <dbReference type="Proteomes" id="UP001219901"/>
    </source>
</evidence>
<proteinExistence type="predicted"/>
<dbReference type="Proteomes" id="UP001321249">
    <property type="component" value="Unassembled WGS sequence"/>
</dbReference>
<keyword evidence="3" id="KW-1185">Reference proteome</keyword>
<dbReference type="EMBL" id="WMBE01000002">
    <property type="protein sequence ID" value="MDG0867164.1"/>
    <property type="molecule type" value="Genomic_DNA"/>
</dbReference>
<reference evidence="3 4" key="1">
    <citation type="submission" date="2019-11" db="EMBL/GenBank/DDBJ databases">
        <authorList>
            <person name="Cho J.-C."/>
        </authorList>
    </citation>
    <scope>NUCLEOTIDE SEQUENCE [LARGE SCALE GENOMIC DNA]</scope>
    <source>
        <strain evidence="2 3">JH1073</strain>
        <strain evidence="1 4">JH702</strain>
    </source>
</reference>
<gene>
    <name evidence="1" type="ORF">GKO46_08780</name>
    <name evidence="2" type="ORF">GKO48_02785</name>
</gene>
<dbReference type="Gene3D" id="2.60.120.560">
    <property type="entry name" value="Exo-inulinase, domain 1"/>
    <property type="match status" value="1"/>
</dbReference>
<accession>A0AAJ5ZC72</accession>
<protein>
    <recommendedName>
        <fullName evidence="5">DUF1080 domain-containing protein</fullName>
    </recommendedName>
</protein>
<evidence type="ECO:0008006" key="5">
    <source>
        <dbReference type="Google" id="ProtNLM"/>
    </source>
</evidence>
<name>A0AAJ5ZC72_9CHLR</name>
<evidence type="ECO:0000313" key="2">
    <source>
        <dbReference type="EMBL" id="WFG38574.1"/>
    </source>
</evidence>
<evidence type="ECO:0000313" key="1">
    <source>
        <dbReference type="EMBL" id="MDG0867164.1"/>
    </source>
</evidence>